<dbReference type="PANTHER" id="PTHR10876">
    <property type="entry name" value="ZINC FINGER PROTEIN ZPR1"/>
    <property type="match status" value="1"/>
</dbReference>
<gene>
    <name evidence="6" type="ORF">AB1Y20_007236</name>
</gene>
<dbReference type="GO" id="GO:0005634">
    <property type="term" value="C:nucleus"/>
    <property type="evidence" value="ECO:0007669"/>
    <property type="project" value="TreeGrafter"/>
</dbReference>
<dbReference type="InterPro" id="IPR004457">
    <property type="entry name" value="Znf_ZPR1"/>
</dbReference>
<dbReference type="AlphaFoldDB" id="A0AB34IUP6"/>
<dbReference type="EMBL" id="JBGBPQ010000017">
    <property type="protein sequence ID" value="KAL1507617.1"/>
    <property type="molecule type" value="Genomic_DNA"/>
</dbReference>
<evidence type="ECO:0000256" key="1">
    <source>
        <dbReference type="ARBA" id="ARBA00008354"/>
    </source>
</evidence>
<organism evidence="6 7">
    <name type="scientific">Prymnesium parvum</name>
    <name type="common">Toxic golden alga</name>
    <dbReference type="NCBI Taxonomy" id="97485"/>
    <lineage>
        <taxon>Eukaryota</taxon>
        <taxon>Haptista</taxon>
        <taxon>Haptophyta</taxon>
        <taxon>Prymnesiophyceae</taxon>
        <taxon>Prymnesiales</taxon>
        <taxon>Prymnesiaceae</taxon>
        <taxon>Prymnesium</taxon>
    </lineage>
</organism>
<dbReference type="Proteomes" id="UP001515480">
    <property type="component" value="Unassembled WGS sequence"/>
</dbReference>
<comment type="caution">
    <text evidence="6">The sequence shown here is derived from an EMBL/GenBank/DDBJ whole genome shotgun (WGS) entry which is preliminary data.</text>
</comment>
<name>A0AB34IUP6_PRYPA</name>
<evidence type="ECO:0000259" key="5">
    <source>
        <dbReference type="SMART" id="SM00709"/>
    </source>
</evidence>
<evidence type="ECO:0000256" key="3">
    <source>
        <dbReference type="ARBA" id="ARBA00022771"/>
    </source>
</evidence>
<evidence type="ECO:0000256" key="2">
    <source>
        <dbReference type="ARBA" id="ARBA00022723"/>
    </source>
</evidence>
<keyword evidence="4" id="KW-0862">Zinc</keyword>
<keyword evidence="2" id="KW-0479">Metal-binding</keyword>
<protein>
    <recommendedName>
        <fullName evidence="5">Zinc finger ZPR1-type domain-containing protein</fullName>
    </recommendedName>
</protein>
<evidence type="ECO:0000313" key="6">
    <source>
        <dbReference type="EMBL" id="KAL1507617.1"/>
    </source>
</evidence>
<dbReference type="PANTHER" id="PTHR10876:SF0">
    <property type="entry name" value="ZINC FINGER PROTEIN ZPR1"/>
    <property type="match status" value="1"/>
</dbReference>
<keyword evidence="7" id="KW-1185">Reference proteome</keyword>
<keyword evidence="3" id="KW-0863">Zinc-finger</keyword>
<feature type="domain" description="Zinc finger ZPR1-type" evidence="5">
    <location>
        <begin position="93"/>
        <end position="220"/>
    </location>
</feature>
<evidence type="ECO:0000256" key="4">
    <source>
        <dbReference type="ARBA" id="ARBA00022833"/>
    </source>
</evidence>
<dbReference type="InterPro" id="IPR056180">
    <property type="entry name" value="ZPR1_jr_dom"/>
</dbReference>
<dbReference type="Pfam" id="PF22794">
    <property type="entry name" value="jr-ZPR1"/>
    <property type="match status" value="1"/>
</dbReference>
<dbReference type="Gene3D" id="2.60.120.1040">
    <property type="entry name" value="ZPR1, A/B domain"/>
    <property type="match status" value="1"/>
</dbReference>
<accession>A0AB34IUP6</accession>
<comment type="similarity">
    <text evidence="1">Belongs to the ZPR1 family.</text>
</comment>
<evidence type="ECO:0000313" key="7">
    <source>
        <dbReference type="Proteomes" id="UP001515480"/>
    </source>
</evidence>
<sequence length="229" mass="25609">MAASDPVPTSGDPKAERRDFAHLLSIGHQEIDRITDEVEQIYQSQPTEWLQVEAVGQMIINVQGWYEDYDEFEDAVGGSFPDFLRALPHIEVSTDDRGVAVFKVLPPDPDASPTVYTLNVTKREDLWRVLYKSADASVRFPAIDFEIGADQKRRIDTVYNHITNAVWNLSSHLRGRQGNVASDTVSSITETIDKLNAMLDIEEPFTIIVDDPTGVSMFKPSDGVEIVTL</sequence>
<dbReference type="SMART" id="SM00709">
    <property type="entry name" value="Zpr1"/>
    <property type="match status" value="1"/>
</dbReference>
<dbReference type="InterPro" id="IPR042451">
    <property type="entry name" value="ZPR1_A/B_dom"/>
</dbReference>
<dbReference type="InterPro" id="IPR040141">
    <property type="entry name" value="ZPR1"/>
</dbReference>
<reference evidence="6 7" key="1">
    <citation type="journal article" date="2024" name="Science">
        <title>Giant polyketide synthase enzymes in the biosynthesis of giant marine polyether toxins.</title>
        <authorList>
            <person name="Fallon T.R."/>
            <person name="Shende V.V."/>
            <person name="Wierzbicki I.H."/>
            <person name="Pendleton A.L."/>
            <person name="Watervoot N.F."/>
            <person name="Auber R.P."/>
            <person name="Gonzalez D.J."/>
            <person name="Wisecaver J.H."/>
            <person name="Moore B.S."/>
        </authorList>
    </citation>
    <scope>NUCLEOTIDE SEQUENCE [LARGE SCALE GENOMIC DNA]</scope>
    <source>
        <strain evidence="6 7">12B1</strain>
    </source>
</reference>
<proteinExistence type="inferred from homology"/>
<dbReference type="GO" id="GO:0008270">
    <property type="term" value="F:zinc ion binding"/>
    <property type="evidence" value="ECO:0007669"/>
    <property type="project" value="UniProtKB-KW"/>
</dbReference>